<evidence type="ECO:0000256" key="1">
    <source>
        <dbReference type="ARBA" id="ARBA00009995"/>
    </source>
</evidence>
<dbReference type="AlphaFoldDB" id="A0A0M4EY59"/>
<protein>
    <submittedName>
        <fullName evidence="7">CG18869</fullName>
    </submittedName>
</protein>
<gene>
    <name evidence="7" type="ORF">Dbus_chr3Lg211</name>
</gene>
<accession>A0A0M4EY59</accession>
<dbReference type="InterPro" id="IPR002213">
    <property type="entry name" value="UDP_glucos_trans"/>
</dbReference>
<feature type="chain" id="PRO_5005793841" evidence="6">
    <location>
        <begin position="21"/>
        <end position="534"/>
    </location>
</feature>
<proteinExistence type="inferred from homology"/>
<organism evidence="7 8">
    <name type="scientific">Drosophila busckii</name>
    <name type="common">Fruit fly</name>
    <dbReference type="NCBI Taxonomy" id="30019"/>
    <lineage>
        <taxon>Eukaryota</taxon>
        <taxon>Metazoa</taxon>
        <taxon>Ecdysozoa</taxon>
        <taxon>Arthropoda</taxon>
        <taxon>Hexapoda</taxon>
        <taxon>Insecta</taxon>
        <taxon>Pterygota</taxon>
        <taxon>Neoptera</taxon>
        <taxon>Endopterygota</taxon>
        <taxon>Diptera</taxon>
        <taxon>Brachycera</taxon>
        <taxon>Muscomorpha</taxon>
        <taxon>Ephydroidea</taxon>
        <taxon>Drosophilidae</taxon>
        <taxon>Drosophila</taxon>
    </lineage>
</organism>
<evidence type="ECO:0000313" key="8">
    <source>
        <dbReference type="Proteomes" id="UP000494163"/>
    </source>
</evidence>
<evidence type="ECO:0000256" key="4">
    <source>
        <dbReference type="SAM" id="MobiDB-lite"/>
    </source>
</evidence>
<dbReference type="GO" id="GO:0008194">
    <property type="term" value="F:UDP-glycosyltransferase activity"/>
    <property type="evidence" value="ECO:0007669"/>
    <property type="project" value="InterPro"/>
</dbReference>
<dbReference type="InterPro" id="IPR050271">
    <property type="entry name" value="UDP-glycosyltransferase"/>
</dbReference>
<keyword evidence="5" id="KW-0472">Membrane</keyword>
<dbReference type="Pfam" id="PF00201">
    <property type="entry name" value="UDPGT"/>
    <property type="match status" value="1"/>
</dbReference>
<dbReference type="PROSITE" id="PS51257">
    <property type="entry name" value="PROKAR_LIPOPROTEIN"/>
    <property type="match status" value="1"/>
</dbReference>
<keyword evidence="8" id="KW-1185">Reference proteome</keyword>
<feature type="signal peptide" evidence="6">
    <location>
        <begin position="1"/>
        <end position="20"/>
    </location>
</feature>
<sequence length="534" mass="61114">MKIFVALNLLLLLLLSCVQSAKILVLVGTAAHQHPSWTQTLLTALTARGHVLTTVSTAPELHMANVQHIQLQNDYDVLKKHYVNSEGQYRQYWNIKQLMIYYESLLGSCRALQELNELSKLQQQLKGPYDLIVYDASYALDCLLHLLPNFAKLPKLGLSGGKLSTDLLALMGAEDTVSAAKIPHFISDLPEQLSYWQRIKNHCMYLTERFLKVSIVLPVLQGMRNGEVNVPSTQLVLLNTHPVLDYVQNMPPNIIEIGGLHIREEATTLPEGLQSFVNGCTEGIIYINLPWLQLMHAEGHNAVKHTIREFQQYCFIWNAKNIKTEHLSNLRVVEQEDSMQQDILSQTNVKAFLTHGDSFGLQEAVFNAVPVIVLPVLMDQLNNAKRIEERYLGLRVSLDNFGQNAFSEPLRRLMREDIFDKVLHQARINFRTRQTKPVDQAVWYAEQLIAEPSLYKHLAQPTLNDSSYFVRHSLDVLILPVVFMIAIIVNVIFFVLQIMNDSKLRKEREKKQKLKQIEKLRNKDKDKKSPAKKE</sequence>
<keyword evidence="5" id="KW-0812">Transmembrane</keyword>
<reference evidence="7 8" key="1">
    <citation type="submission" date="2015-08" db="EMBL/GenBank/DDBJ databases">
        <title>Ancestral chromatin configuration constrains chromatin evolution on differentiating sex chromosomes in Drosophila.</title>
        <authorList>
            <person name="Zhou Q."/>
            <person name="Bachtrog D."/>
        </authorList>
    </citation>
    <scope>NUCLEOTIDE SEQUENCE [LARGE SCALE GENOMIC DNA]</scope>
    <source>
        <tissue evidence="7">Whole larvae</tissue>
    </source>
</reference>
<evidence type="ECO:0000256" key="5">
    <source>
        <dbReference type="SAM" id="Phobius"/>
    </source>
</evidence>
<keyword evidence="6" id="KW-0732">Signal</keyword>
<comment type="similarity">
    <text evidence="1">Belongs to the UDP-glycosyltransferase family.</text>
</comment>
<feature type="region of interest" description="Disordered" evidence="4">
    <location>
        <begin position="506"/>
        <end position="534"/>
    </location>
</feature>
<evidence type="ECO:0000256" key="2">
    <source>
        <dbReference type="ARBA" id="ARBA00022676"/>
    </source>
</evidence>
<dbReference type="PANTHER" id="PTHR48043:SF114">
    <property type="entry name" value="IP04436P-RELATED"/>
    <property type="match status" value="1"/>
</dbReference>
<dbReference type="Proteomes" id="UP000494163">
    <property type="component" value="Chromosome 3L"/>
</dbReference>
<evidence type="ECO:0000313" key="7">
    <source>
        <dbReference type="EMBL" id="ALC43045.1"/>
    </source>
</evidence>
<keyword evidence="2" id="KW-0328">Glycosyltransferase</keyword>
<keyword evidence="5" id="KW-1133">Transmembrane helix</keyword>
<keyword evidence="3" id="KW-0808">Transferase</keyword>
<dbReference type="OrthoDB" id="5835829at2759"/>
<evidence type="ECO:0000256" key="6">
    <source>
        <dbReference type="SAM" id="SignalP"/>
    </source>
</evidence>
<name>A0A0M4EY59_DROBS</name>
<dbReference type="OMA" id="YVQNMPP"/>
<dbReference type="Gene3D" id="3.40.50.2000">
    <property type="entry name" value="Glycogen Phosphorylase B"/>
    <property type="match status" value="1"/>
</dbReference>
<dbReference type="SUPFAM" id="SSF53756">
    <property type="entry name" value="UDP-Glycosyltransferase/glycogen phosphorylase"/>
    <property type="match status" value="1"/>
</dbReference>
<feature type="transmembrane region" description="Helical" evidence="5">
    <location>
        <begin position="476"/>
        <end position="496"/>
    </location>
</feature>
<evidence type="ECO:0000256" key="3">
    <source>
        <dbReference type="ARBA" id="ARBA00022679"/>
    </source>
</evidence>
<dbReference type="PANTHER" id="PTHR48043">
    <property type="entry name" value="EG:EG0003.4 PROTEIN-RELATED"/>
    <property type="match status" value="1"/>
</dbReference>
<dbReference type="EMBL" id="CP012525">
    <property type="protein sequence ID" value="ALC43045.1"/>
    <property type="molecule type" value="Genomic_DNA"/>
</dbReference>